<keyword evidence="3" id="KW-0813">Transport</keyword>
<dbReference type="InterPro" id="IPR051475">
    <property type="entry name" value="Diverse_Ion_Transporter"/>
</dbReference>
<dbReference type="Proteomes" id="UP000488506">
    <property type="component" value="Unassembled WGS sequence"/>
</dbReference>
<dbReference type="PRINTS" id="PR00758">
    <property type="entry name" value="ARSENICPUMP"/>
</dbReference>
<organism evidence="10 11">
    <name type="scientific">Candidatus Saganbacteria bacterium</name>
    <dbReference type="NCBI Taxonomy" id="2575572"/>
    <lineage>
        <taxon>Bacteria</taxon>
        <taxon>Bacillati</taxon>
        <taxon>Saganbacteria</taxon>
    </lineage>
</organism>
<feature type="transmembrane region" description="Helical" evidence="8">
    <location>
        <begin position="93"/>
        <end position="126"/>
    </location>
</feature>
<proteinExistence type="inferred from homology"/>
<evidence type="ECO:0000313" key="11">
    <source>
        <dbReference type="Proteomes" id="UP000488506"/>
    </source>
</evidence>
<dbReference type="AlphaFoldDB" id="A0A833L288"/>
<dbReference type="PANTHER" id="PTHR43568:SF1">
    <property type="entry name" value="P PROTEIN"/>
    <property type="match status" value="1"/>
</dbReference>
<dbReference type="PANTHER" id="PTHR43568">
    <property type="entry name" value="P PROTEIN"/>
    <property type="match status" value="1"/>
</dbReference>
<reference evidence="10 11" key="1">
    <citation type="submission" date="2019-12" db="EMBL/GenBank/DDBJ databases">
        <authorList>
            <person name="Wolfe R."/>
            <person name="Danczak R."/>
            <person name="Wilkins M."/>
        </authorList>
    </citation>
    <scope>NUCLEOTIDE SEQUENCE [LARGE SCALE GENOMIC DNA]</scope>
    <source>
        <strain evidence="10">X2_MaxBin.013</strain>
    </source>
</reference>
<evidence type="ECO:0000256" key="3">
    <source>
        <dbReference type="ARBA" id="ARBA00022448"/>
    </source>
</evidence>
<feature type="transmembrane region" description="Helical" evidence="8">
    <location>
        <begin position="359"/>
        <end position="389"/>
    </location>
</feature>
<feature type="transmembrane region" description="Helical" evidence="8">
    <location>
        <begin position="401"/>
        <end position="424"/>
    </location>
</feature>
<evidence type="ECO:0000313" key="10">
    <source>
        <dbReference type="EMBL" id="KAF0135098.1"/>
    </source>
</evidence>
<feature type="transmembrane region" description="Helical" evidence="8">
    <location>
        <begin position="138"/>
        <end position="162"/>
    </location>
</feature>
<dbReference type="GO" id="GO:0015105">
    <property type="term" value="F:arsenite transmembrane transporter activity"/>
    <property type="evidence" value="ECO:0007669"/>
    <property type="project" value="InterPro"/>
</dbReference>
<feature type="transmembrane region" description="Helical" evidence="8">
    <location>
        <begin position="281"/>
        <end position="300"/>
    </location>
</feature>
<comment type="similarity">
    <text evidence="2">Belongs to the CitM (TC 2.A.11) transporter family.</text>
</comment>
<evidence type="ECO:0000256" key="6">
    <source>
        <dbReference type="ARBA" id="ARBA00022989"/>
    </source>
</evidence>
<evidence type="ECO:0000256" key="2">
    <source>
        <dbReference type="ARBA" id="ARBA00009843"/>
    </source>
</evidence>
<evidence type="ECO:0000256" key="7">
    <source>
        <dbReference type="ARBA" id="ARBA00023136"/>
    </source>
</evidence>
<feature type="transmembrane region" description="Helical" evidence="8">
    <location>
        <begin position="306"/>
        <end position="329"/>
    </location>
</feature>
<accession>A0A833L288</accession>
<feature type="transmembrane region" description="Helical" evidence="8">
    <location>
        <begin position="53"/>
        <end position="73"/>
    </location>
</feature>
<evidence type="ECO:0000256" key="1">
    <source>
        <dbReference type="ARBA" id="ARBA00004651"/>
    </source>
</evidence>
<comment type="subcellular location">
    <subcellularLocation>
        <location evidence="1">Cell membrane</location>
        <topology evidence="1">Multi-pass membrane protein</topology>
    </subcellularLocation>
</comment>
<keyword evidence="4" id="KW-1003">Cell membrane</keyword>
<evidence type="ECO:0000256" key="8">
    <source>
        <dbReference type="SAM" id="Phobius"/>
    </source>
</evidence>
<evidence type="ECO:0000256" key="4">
    <source>
        <dbReference type="ARBA" id="ARBA00022475"/>
    </source>
</evidence>
<feature type="transmembrane region" description="Helical" evidence="8">
    <location>
        <begin position="7"/>
        <end position="24"/>
    </location>
</feature>
<feature type="domain" description="Citrate transporter-like" evidence="9">
    <location>
        <begin position="18"/>
        <end position="339"/>
    </location>
</feature>
<dbReference type="InterPro" id="IPR004680">
    <property type="entry name" value="Cit_transptr-like_dom"/>
</dbReference>
<name>A0A833L288_UNCSA</name>
<protein>
    <submittedName>
        <fullName evidence="10">ArsAb</fullName>
    </submittedName>
</protein>
<keyword evidence="6 8" id="KW-1133">Transmembrane helix</keyword>
<evidence type="ECO:0000259" key="9">
    <source>
        <dbReference type="Pfam" id="PF03600"/>
    </source>
</evidence>
<feature type="transmembrane region" description="Helical" evidence="8">
    <location>
        <begin position="30"/>
        <end position="46"/>
    </location>
</feature>
<evidence type="ECO:0000256" key="5">
    <source>
        <dbReference type="ARBA" id="ARBA00022692"/>
    </source>
</evidence>
<gene>
    <name evidence="10" type="ORF">FD145_236</name>
</gene>
<keyword evidence="5 8" id="KW-0812">Transmembrane</keyword>
<dbReference type="EMBL" id="WPAF01000002">
    <property type="protein sequence ID" value="KAF0135098.1"/>
    <property type="molecule type" value="Genomic_DNA"/>
</dbReference>
<feature type="transmembrane region" description="Helical" evidence="8">
    <location>
        <begin position="182"/>
        <end position="204"/>
    </location>
</feature>
<dbReference type="Pfam" id="PF03600">
    <property type="entry name" value="CitMHS"/>
    <property type="match status" value="1"/>
</dbReference>
<feature type="transmembrane region" description="Helical" evidence="8">
    <location>
        <begin position="216"/>
        <end position="234"/>
    </location>
</feature>
<dbReference type="InterPro" id="IPR000802">
    <property type="entry name" value="Arsenical_pump_ArsB"/>
</dbReference>
<dbReference type="GO" id="GO:0005886">
    <property type="term" value="C:plasma membrane"/>
    <property type="evidence" value="ECO:0007669"/>
    <property type="project" value="UniProtKB-SubCell"/>
</dbReference>
<keyword evidence="7 8" id="KW-0472">Membrane</keyword>
<feature type="transmembrane region" description="Helical" evidence="8">
    <location>
        <begin position="240"/>
        <end position="260"/>
    </location>
</feature>
<sequence length="426" mass="46500">MLFLTPKIAALALFIAAYVLFVFFPARRTLISVSAVMLLLLFKAISPNDALMAINWNVIGIFIGTLAVADIFMESRAPAFFAELIVDRAKSTAWAILFICLLTGFISAFVENVATVLIVAPIVIALTKKLKINPIGPMIAVAISSNLQGTATLIGDPPSMLLGGFAKMNFMDFFFYHGKPGIFFAVELGAIFSFFILYLIFKHYKEKSTLLKVEKIKAYFPSFWLVLLIFVLALSSFFDPGFSCVAGTICLFFGLVSLIYKMFTEKKSLGYGITNLDWDTTLFLMAIFILVGSLTITGWIDTFSIFLANVIGQNILGGYLLIVITAVVLSSFIDNVPFLAAMLPVALSVSQRINIDPPLLLFGLLIGASLGGNITPIGASANIVACGILKKEGYQVKFGEFIKIGLPFTLVAVTASCLFVWLIWRP</sequence>
<comment type="caution">
    <text evidence="10">The sequence shown here is derived from an EMBL/GenBank/DDBJ whole genome shotgun (WGS) entry which is preliminary data.</text>
</comment>